<dbReference type="PANTHER" id="PTHR38011:SF11">
    <property type="entry name" value="2,5-DIAMINO-6-RIBOSYLAMINO-4(3H)-PYRIMIDINONE 5'-PHOSPHATE REDUCTASE"/>
    <property type="match status" value="1"/>
</dbReference>
<proteinExistence type="predicted"/>
<dbReference type="GO" id="GO:0008703">
    <property type="term" value="F:5-amino-6-(5-phosphoribosylamino)uracil reductase activity"/>
    <property type="evidence" value="ECO:0007669"/>
    <property type="project" value="InterPro"/>
</dbReference>
<name>A0A068NY57_FIMGI</name>
<dbReference type="InterPro" id="IPR002734">
    <property type="entry name" value="RibDG_C"/>
</dbReference>
<dbReference type="InterPro" id="IPR024072">
    <property type="entry name" value="DHFR-like_dom_sf"/>
</dbReference>
<dbReference type="eggNOG" id="COG0262">
    <property type="taxonomic scope" value="Bacteria"/>
</dbReference>
<dbReference type="Pfam" id="PF01872">
    <property type="entry name" value="RibD_C"/>
    <property type="match status" value="1"/>
</dbReference>
<dbReference type="AlphaFoldDB" id="A0A068NY57"/>
<reference evidence="2 3" key="1">
    <citation type="journal article" date="2014" name="PLoS ONE">
        <title>The first complete genome sequence of the class fimbriimonadia in the phylum armatimonadetes.</title>
        <authorList>
            <person name="Hu Z.Y."/>
            <person name="Wang Y.Z."/>
            <person name="Im W.T."/>
            <person name="Wang S.Y."/>
            <person name="Zhao G.P."/>
            <person name="Zheng H.J."/>
            <person name="Quan Z.X."/>
        </authorList>
    </citation>
    <scope>NUCLEOTIDE SEQUENCE [LARGE SCALE GENOMIC DNA]</scope>
    <source>
        <strain evidence="2">Gsoil 348</strain>
    </source>
</reference>
<organism evidence="2 3">
    <name type="scientific">Fimbriimonas ginsengisoli Gsoil 348</name>
    <dbReference type="NCBI Taxonomy" id="661478"/>
    <lineage>
        <taxon>Bacteria</taxon>
        <taxon>Bacillati</taxon>
        <taxon>Armatimonadota</taxon>
        <taxon>Fimbriimonadia</taxon>
        <taxon>Fimbriimonadales</taxon>
        <taxon>Fimbriimonadaceae</taxon>
        <taxon>Fimbriimonas</taxon>
    </lineage>
</organism>
<dbReference type="PANTHER" id="PTHR38011">
    <property type="entry name" value="DIHYDROFOLATE REDUCTASE FAMILY PROTEIN (AFU_ORTHOLOGUE AFUA_8G06820)"/>
    <property type="match status" value="1"/>
</dbReference>
<dbReference type="Proteomes" id="UP000027982">
    <property type="component" value="Chromosome"/>
</dbReference>
<dbReference type="RefSeq" id="WP_227625006.1">
    <property type="nucleotide sequence ID" value="NZ_CP007139.1"/>
</dbReference>
<dbReference type="KEGG" id="fgi:OP10G_4492"/>
<evidence type="ECO:0000259" key="1">
    <source>
        <dbReference type="Pfam" id="PF01872"/>
    </source>
</evidence>
<gene>
    <name evidence="2" type="ORF">OP10G_4492</name>
</gene>
<protein>
    <submittedName>
        <fullName evidence="2">Dihydrofolate reductase</fullName>
    </submittedName>
</protein>
<dbReference type="InterPro" id="IPR050765">
    <property type="entry name" value="Riboflavin_Biosynth_HTPR"/>
</dbReference>
<dbReference type="Gene3D" id="3.40.430.10">
    <property type="entry name" value="Dihydrofolate Reductase, subunit A"/>
    <property type="match status" value="1"/>
</dbReference>
<evidence type="ECO:0000313" key="3">
    <source>
        <dbReference type="Proteomes" id="UP000027982"/>
    </source>
</evidence>
<evidence type="ECO:0000313" key="2">
    <source>
        <dbReference type="EMBL" id="AIE87860.1"/>
    </source>
</evidence>
<dbReference type="SUPFAM" id="SSF53597">
    <property type="entry name" value="Dihydrofolate reductase-like"/>
    <property type="match status" value="1"/>
</dbReference>
<accession>A0A068NY57</accession>
<feature type="domain" description="Bacterial bifunctional deaminase-reductase C-terminal" evidence="1">
    <location>
        <begin position="9"/>
        <end position="183"/>
    </location>
</feature>
<dbReference type="GO" id="GO:0009231">
    <property type="term" value="P:riboflavin biosynthetic process"/>
    <property type="evidence" value="ECO:0007669"/>
    <property type="project" value="InterPro"/>
</dbReference>
<dbReference type="STRING" id="661478.OP10G_4492"/>
<keyword evidence="3" id="KW-1185">Reference proteome</keyword>
<dbReference type="EMBL" id="CP007139">
    <property type="protein sequence ID" value="AIE87860.1"/>
    <property type="molecule type" value="Genomic_DNA"/>
</dbReference>
<sequence>MNQMRRLSVFNSVSLDGYFTDASGDMSWAHNSLQDPEWNAFVEGNASGGGVLVFGRVTYEMMASFWPTPQAANMMPVVAREMNARQKVVFSNTLGEASWSNTTLIKGDLVAEMRRLKNEAGDDMVILGSGSIVSQLAKADLIDGFQIVTVPVALGGGRTLFEGLDERLRLKLTKSQAFGNGNVVSTYEKA</sequence>
<dbReference type="HOGENOM" id="CLU_043966_1_3_0"/>